<evidence type="ECO:0000259" key="5">
    <source>
        <dbReference type="Pfam" id="PF01397"/>
    </source>
</evidence>
<gene>
    <name evidence="7" type="ORF">SO802_025065</name>
</gene>
<dbReference type="PANTHER" id="PTHR31225">
    <property type="entry name" value="OS04G0344100 PROTEIN-RELATED"/>
    <property type="match status" value="1"/>
</dbReference>
<comment type="cofactor">
    <cofactor evidence="1">
        <name>Mg(2+)</name>
        <dbReference type="ChEBI" id="CHEBI:18420"/>
    </cofactor>
</comment>
<sequence length="603" mass="70911">MTGLKGPVTMSLFLHSSVPLLSFTKLPATARTCFSHKTNGSESPSPRTIQCMAAKRNSENSNIIRRTANYQRPIWDYDYMQSLKSEYVGEPYTRRVNKLKEEVRMMLDKMVDPVYKLELIDLLQKLGLSYHFEDDMKKLLKSIYDNISNNDTWDKEALYAVALKFRFLRQHGYNVSQEVFSSFTDELGEFKAHLYEDTKGMLYLYEASYLSIEGENFLEHARDFTTKHLEEFVKRNKDEYLSIIVSHALELPLDWRMPRLEARWFIDTYERSDDMNPTLLELAKLDFNMVQATYQEDLRHILIWWRSTGLGEKLNFARDRLIECFLWTVGMRFEPQFGYFRRMCTRLNVLITMIDDTYDVYGKLDELELFTDTVERWDDINAMEKLPDYMKLCFYVLNNTLNEIALDALKEQGLHIRSYLKKAWADLCKSFLVEARWYYSGYTPTLQEYNNNAWISVSGPVILVHSYILVTNPITKEALQCLEEYHNIIRLSSMIFRFENDLGTSPDELKVGDVPKSIQCYMYETGASYEDAYEYIQYLSGITWKQMNKDRVAESPFSKTYIGIAVNLARTAMFFYHHGDRFGVTNYETKDRVLSLLVQPFPL</sequence>
<evidence type="ECO:0000256" key="2">
    <source>
        <dbReference type="ARBA" id="ARBA00022723"/>
    </source>
</evidence>
<evidence type="ECO:0000256" key="1">
    <source>
        <dbReference type="ARBA" id="ARBA00001946"/>
    </source>
</evidence>
<dbReference type="GO" id="GO:0010333">
    <property type="term" value="F:terpene synthase activity"/>
    <property type="evidence" value="ECO:0007669"/>
    <property type="project" value="InterPro"/>
</dbReference>
<dbReference type="InterPro" id="IPR005630">
    <property type="entry name" value="Terpene_synthase_metal-bd"/>
</dbReference>
<evidence type="ECO:0000256" key="4">
    <source>
        <dbReference type="ARBA" id="ARBA00023239"/>
    </source>
</evidence>
<evidence type="ECO:0000259" key="6">
    <source>
        <dbReference type="Pfam" id="PF03936"/>
    </source>
</evidence>
<dbReference type="Gene3D" id="1.10.600.10">
    <property type="entry name" value="Farnesyl Diphosphate Synthase"/>
    <property type="match status" value="1"/>
</dbReference>
<dbReference type="InterPro" id="IPR001906">
    <property type="entry name" value="Terpene_synth_N"/>
</dbReference>
<dbReference type="InterPro" id="IPR050148">
    <property type="entry name" value="Terpene_synthase-like"/>
</dbReference>
<dbReference type="SUPFAM" id="SSF48239">
    <property type="entry name" value="Terpenoid cyclases/Protein prenyltransferases"/>
    <property type="match status" value="1"/>
</dbReference>
<dbReference type="AlphaFoldDB" id="A0AAW2BVN2"/>
<proteinExistence type="predicted"/>
<dbReference type="SUPFAM" id="SSF48576">
    <property type="entry name" value="Terpenoid synthases"/>
    <property type="match status" value="1"/>
</dbReference>
<evidence type="ECO:0000313" key="7">
    <source>
        <dbReference type="EMBL" id="KAK9990080.1"/>
    </source>
</evidence>
<keyword evidence="4" id="KW-0456">Lyase</keyword>
<dbReference type="Pfam" id="PF01397">
    <property type="entry name" value="Terpene_synth"/>
    <property type="match status" value="1"/>
</dbReference>
<keyword evidence="3" id="KW-0460">Magnesium</keyword>
<dbReference type="FunFam" id="1.50.10.130:FF:000001">
    <property type="entry name" value="Isoprene synthase, chloroplastic"/>
    <property type="match status" value="1"/>
</dbReference>
<dbReference type="InterPro" id="IPR008930">
    <property type="entry name" value="Terpenoid_cyclase/PrenylTrfase"/>
</dbReference>
<accession>A0AAW2BVN2</accession>
<dbReference type="Proteomes" id="UP001459277">
    <property type="component" value="Unassembled WGS sequence"/>
</dbReference>
<evidence type="ECO:0000256" key="3">
    <source>
        <dbReference type="ARBA" id="ARBA00022842"/>
    </source>
</evidence>
<organism evidence="7 8">
    <name type="scientific">Lithocarpus litseifolius</name>
    <dbReference type="NCBI Taxonomy" id="425828"/>
    <lineage>
        <taxon>Eukaryota</taxon>
        <taxon>Viridiplantae</taxon>
        <taxon>Streptophyta</taxon>
        <taxon>Embryophyta</taxon>
        <taxon>Tracheophyta</taxon>
        <taxon>Spermatophyta</taxon>
        <taxon>Magnoliopsida</taxon>
        <taxon>eudicotyledons</taxon>
        <taxon>Gunneridae</taxon>
        <taxon>Pentapetalae</taxon>
        <taxon>rosids</taxon>
        <taxon>fabids</taxon>
        <taxon>Fagales</taxon>
        <taxon>Fagaceae</taxon>
        <taxon>Lithocarpus</taxon>
    </lineage>
</organism>
<dbReference type="Pfam" id="PF03936">
    <property type="entry name" value="Terpene_synth_C"/>
    <property type="match status" value="1"/>
</dbReference>
<evidence type="ECO:0000313" key="8">
    <source>
        <dbReference type="Proteomes" id="UP001459277"/>
    </source>
</evidence>
<feature type="domain" description="Terpene synthase metal-binding" evidence="6">
    <location>
        <begin position="308"/>
        <end position="545"/>
    </location>
</feature>
<feature type="domain" description="Terpene synthase N-terminal" evidence="5">
    <location>
        <begin position="74"/>
        <end position="249"/>
    </location>
</feature>
<dbReference type="InterPro" id="IPR044814">
    <property type="entry name" value="Terpene_cyclase_plant_C1"/>
</dbReference>
<dbReference type="PANTHER" id="PTHR31225:SF9">
    <property type="entry name" value="TERPENE SYNTHASE 10"/>
    <property type="match status" value="1"/>
</dbReference>
<comment type="caution">
    <text evidence="7">The sequence shown here is derived from an EMBL/GenBank/DDBJ whole genome shotgun (WGS) entry which is preliminary data.</text>
</comment>
<dbReference type="InterPro" id="IPR008949">
    <property type="entry name" value="Isoprenoid_synthase_dom_sf"/>
</dbReference>
<dbReference type="CDD" id="cd00684">
    <property type="entry name" value="Terpene_cyclase_plant_C1"/>
    <property type="match status" value="1"/>
</dbReference>
<dbReference type="EMBL" id="JAZDWU010000009">
    <property type="protein sequence ID" value="KAK9990080.1"/>
    <property type="molecule type" value="Genomic_DNA"/>
</dbReference>
<name>A0AAW2BVN2_9ROSI</name>
<dbReference type="GO" id="GO:0016102">
    <property type="term" value="P:diterpenoid biosynthetic process"/>
    <property type="evidence" value="ECO:0007669"/>
    <property type="project" value="InterPro"/>
</dbReference>
<protein>
    <submittedName>
        <fullName evidence="7">Uncharacterized protein</fullName>
    </submittedName>
</protein>
<reference evidence="7 8" key="1">
    <citation type="submission" date="2024-01" db="EMBL/GenBank/DDBJ databases">
        <title>A telomere-to-telomere, gap-free genome of sweet tea (Lithocarpus litseifolius).</title>
        <authorList>
            <person name="Zhou J."/>
        </authorList>
    </citation>
    <scope>NUCLEOTIDE SEQUENCE [LARGE SCALE GENOMIC DNA]</scope>
    <source>
        <strain evidence="7">Zhou-2022a</strain>
        <tissue evidence="7">Leaf</tissue>
    </source>
</reference>
<dbReference type="Gene3D" id="1.50.10.130">
    <property type="entry name" value="Terpene synthase, N-terminal domain"/>
    <property type="match status" value="1"/>
</dbReference>
<keyword evidence="2" id="KW-0479">Metal-binding</keyword>
<dbReference type="InterPro" id="IPR036965">
    <property type="entry name" value="Terpene_synth_N_sf"/>
</dbReference>
<dbReference type="SFLD" id="SFLDS00005">
    <property type="entry name" value="Isoprenoid_Synthase_Type_I"/>
    <property type="match status" value="1"/>
</dbReference>
<keyword evidence="8" id="KW-1185">Reference proteome</keyword>
<dbReference type="SFLD" id="SFLDG01019">
    <property type="entry name" value="Terpene_Cyclase_Like_1_C_Termi"/>
    <property type="match status" value="1"/>
</dbReference>
<dbReference type="InterPro" id="IPR034741">
    <property type="entry name" value="Terpene_cyclase-like_1_C"/>
</dbReference>
<dbReference type="FunFam" id="1.10.600.10:FF:000007">
    <property type="entry name" value="Isoprene synthase, chloroplastic"/>
    <property type="match status" value="1"/>
</dbReference>
<dbReference type="GO" id="GO:0000287">
    <property type="term" value="F:magnesium ion binding"/>
    <property type="evidence" value="ECO:0007669"/>
    <property type="project" value="InterPro"/>
</dbReference>